<evidence type="ECO:0000313" key="2">
    <source>
        <dbReference type="Proteomes" id="UP000315700"/>
    </source>
</evidence>
<organism evidence="1 2">
    <name type="scientific">Caulifigura coniformis</name>
    <dbReference type="NCBI Taxonomy" id="2527983"/>
    <lineage>
        <taxon>Bacteria</taxon>
        <taxon>Pseudomonadati</taxon>
        <taxon>Planctomycetota</taxon>
        <taxon>Planctomycetia</taxon>
        <taxon>Planctomycetales</taxon>
        <taxon>Planctomycetaceae</taxon>
        <taxon>Caulifigura</taxon>
    </lineage>
</organism>
<dbReference type="KEGG" id="ccos:Pan44_53170"/>
<sequence>MGLAASAFTRFTAYYRTGYREGRAAALLEVHREAIREGHGHWERDERGGPNRFAWNAVRHAGFAPDAITAIQEGSAGVRVCSWLHAVEGAFVGPEPREPGKR</sequence>
<evidence type="ECO:0000313" key="1">
    <source>
        <dbReference type="EMBL" id="QDT57249.1"/>
    </source>
</evidence>
<gene>
    <name evidence="1" type="ORF">Pan44_53170</name>
</gene>
<dbReference type="Proteomes" id="UP000315700">
    <property type="component" value="Chromosome"/>
</dbReference>
<dbReference type="EMBL" id="CP036271">
    <property type="protein sequence ID" value="QDT57249.1"/>
    <property type="molecule type" value="Genomic_DNA"/>
</dbReference>
<dbReference type="InParanoid" id="A0A517SM91"/>
<name>A0A517SM91_9PLAN</name>
<protein>
    <submittedName>
        <fullName evidence="1">Uncharacterized protein</fullName>
    </submittedName>
</protein>
<keyword evidence="2" id="KW-1185">Reference proteome</keyword>
<proteinExistence type="predicted"/>
<accession>A0A517SM91</accession>
<dbReference type="AlphaFoldDB" id="A0A517SM91"/>
<reference evidence="1 2" key="1">
    <citation type="submission" date="2019-02" db="EMBL/GenBank/DDBJ databases">
        <title>Deep-cultivation of Planctomycetes and their phenomic and genomic characterization uncovers novel biology.</title>
        <authorList>
            <person name="Wiegand S."/>
            <person name="Jogler M."/>
            <person name="Boedeker C."/>
            <person name="Pinto D."/>
            <person name="Vollmers J."/>
            <person name="Rivas-Marin E."/>
            <person name="Kohn T."/>
            <person name="Peeters S.H."/>
            <person name="Heuer A."/>
            <person name="Rast P."/>
            <person name="Oberbeckmann S."/>
            <person name="Bunk B."/>
            <person name="Jeske O."/>
            <person name="Meyerdierks A."/>
            <person name="Storesund J.E."/>
            <person name="Kallscheuer N."/>
            <person name="Luecker S."/>
            <person name="Lage O.M."/>
            <person name="Pohl T."/>
            <person name="Merkel B.J."/>
            <person name="Hornburger P."/>
            <person name="Mueller R.-W."/>
            <person name="Bruemmer F."/>
            <person name="Labrenz M."/>
            <person name="Spormann A.M."/>
            <person name="Op den Camp H."/>
            <person name="Overmann J."/>
            <person name="Amann R."/>
            <person name="Jetten M.S.M."/>
            <person name="Mascher T."/>
            <person name="Medema M.H."/>
            <person name="Devos D.P."/>
            <person name="Kaster A.-K."/>
            <person name="Ovreas L."/>
            <person name="Rohde M."/>
            <person name="Galperin M.Y."/>
            <person name="Jogler C."/>
        </authorList>
    </citation>
    <scope>NUCLEOTIDE SEQUENCE [LARGE SCALE GENOMIC DNA]</scope>
    <source>
        <strain evidence="1 2">Pan44</strain>
    </source>
</reference>